<dbReference type="InterPro" id="IPR036388">
    <property type="entry name" value="WH-like_DNA-bd_sf"/>
</dbReference>
<dbReference type="GO" id="GO:0000160">
    <property type="term" value="P:phosphorelay signal transduction system"/>
    <property type="evidence" value="ECO:0007669"/>
    <property type="project" value="InterPro"/>
</dbReference>
<feature type="DNA-binding region" description="OmpR/PhoB-type" evidence="2">
    <location>
        <begin position="152"/>
        <end position="250"/>
    </location>
</feature>
<feature type="compositionally biased region" description="Basic residues" evidence="3">
    <location>
        <begin position="150"/>
        <end position="161"/>
    </location>
</feature>
<dbReference type="Gene3D" id="1.10.10.10">
    <property type="entry name" value="Winged helix-like DNA-binding domain superfamily/Winged helix DNA-binding domain"/>
    <property type="match status" value="1"/>
</dbReference>
<sequence length="267" mass="30041">MVGDRTPAVRPRTSSLKQRTPPVISTSWSKAKDSNAESRTRLRPPPQCSGHSTCRSQRTPTPHRPPPGPPVSSRRRRPPAESSSTSDSMRPRPRPTARTSPQSPLSGRPTPRNSPARPRPRPSSPWHRKPAAAISTPCEPGPTAPPPPPAHRRRHTAPRVPRRTDRPRREVRIDGDLVDVTTKEFDLLATLVSHADETLPREDLITAVWSGDEVPDDRTVDVHIRRLRRRLGDYASVVRTMRRSGYRYDTHPAETVWPDFPVKIVDR</sequence>
<dbReference type="Pfam" id="PF00486">
    <property type="entry name" value="Trans_reg_C"/>
    <property type="match status" value="1"/>
</dbReference>
<dbReference type="SMART" id="SM00862">
    <property type="entry name" value="Trans_reg_C"/>
    <property type="match status" value="1"/>
</dbReference>
<dbReference type="PROSITE" id="PS51755">
    <property type="entry name" value="OMPR_PHOB"/>
    <property type="match status" value="1"/>
</dbReference>
<dbReference type="InterPro" id="IPR016032">
    <property type="entry name" value="Sig_transdc_resp-reg_C-effctor"/>
</dbReference>
<feature type="compositionally biased region" description="Pro residues" evidence="3">
    <location>
        <begin position="139"/>
        <end position="149"/>
    </location>
</feature>
<reference evidence="5 6" key="1">
    <citation type="submission" date="2017-03" db="EMBL/GenBank/DDBJ databases">
        <authorList>
            <person name="Afonso C.L."/>
            <person name="Miller P.J."/>
            <person name="Scott M.A."/>
            <person name="Spackman E."/>
            <person name="Goraichik I."/>
            <person name="Dimitrov K.M."/>
            <person name="Suarez D.L."/>
            <person name="Swayne D.E."/>
        </authorList>
    </citation>
    <scope>NUCLEOTIDE SEQUENCE [LARGE SCALE GENOMIC DNA]</scope>
    <source>
        <strain evidence="6">8(6)</strain>
    </source>
</reference>
<evidence type="ECO:0000256" key="3">
    <source>
        <dbReference type="SAM" id="MobiDB-lite"/>
    </source>
</evidence>
<gene>
    <name evidence="5" type="ORF">BAURA86_04113</name>
</gene>
<keyword evidence="1 2" id="KW-0238">DNA-binding</keyword>
<evidence type="ECO:0000313" key="6">
    <source>
        <dbReference type="Proteomes" id="UP000234300"/>
    </source>
</evidence>
<feature type="compositionally biased region" description="Basic and acidic residues" evidence="3">
    <location>
        <begin position="30"/>
        <end position="40"/>
    </location>
</feature>
<organism evidence="5 6">
    <name type="scientific">Brevibacterium aurantiacum</name>
    <dbReference type="NCBI Taxonomy" id="273384"/>
    <lineage>
        <taxon>Bacteria</taxon>
        <taxon>Bacillati</taxon>
        <taxon>Actinomycetota</taxon>
        <taxon>Actinomycetes</taxon>
        <taxon>Micrococcales</taxon>
        <taxon>Brevibacteriaceae</taxon>
        <taxon>Brevibacterium</taxon>
    </lineage>
</organism>
<dbReference type="EMBL" id="FXZI01000078">
    <property type="protein sequence ID" value="SMY05488.1"/>
    <property type="molecule type" value="Genomic_DNA"/>
</dbReference>
<name>A0A2H1L0N2_BREAU</name>
<feature type="compositionally biased region" description="Low complexity" evidence="3">
    <location>
        <begin position="96"/>
        <end position="116"/>
    </location>
</feature>
<dbReference type="GO" id="GO:0006355">
    <property type="term" value="P:regulation of DNA-templated transcription"/>
    <property type="evidence" value="ECO:0007669"/>
    <property type="project" value="InterPro"/>
</dbReference>
<evidence type="ECO:0000313" key="5">
    <source>
        <dbReference type="EMBL" id="SMY05488.1"/>
    </source>
</evidence>
<proteinExistence type="predicted"/>
<protein>
    <submittedName>
        <fullName evidence="5">Transcriptional regulatory protein, C terminal</fullName>
    </submittedName>
</protein>
<feature type="domain" description="OmpR/PhoB-type" evidence="4">
    <location>
        <begin position="152"/>
        <end position="250"/>
    </location>
</feature>
<feature type="region of interest" description="Disordered" evidence="3">
    <location>
        <begin position="1"/>
        <end position="168"/>
    </location>
</feature>
<dbReference type="SUPFAM" id="SSF46894">
    <property type="entry name" value="C-terminal effector domain of the bipartite response regulators"/>
    <property type="match status" value="1"/>
</dbReference>
<evidence type="ECO:0000256" key="2">
    <source>
        <dbReference type="PROSITE-ProRule" id="PRU01091"/>
    </source>
</evidence>
<evidence type="ECO:0000256" key="1">
    <source>
        <dbReference type="ARBA" id="ARBA00023125"/>
    </source>
</evidence>
<dbReference type="Proteomes" id="UP000234300">
    <property type="component" value="Unassembled WGS sequence"/>
</dbReference>
<accession>A0A2H1L0N2</accession>
<evidence type="ECO:0000259" key="4">
    <source>
        <dbReference type="PROSITE" id="PS51755"/>
    </source>
</evidence>
<dbReference type="InterPro" id="IPR001867">
    <property type="entry name" value="OmpR/PhoB-type_DNA-bd"/>
</dbReference>
<dbReference type="GO" id="GO:0003677">
    <property type="term" value="F:DNA binding"/>
    <property type="evidence" value="ECO:0007669"/>
    <property type="project" value="UniProtKB-UniRule"/>
</dbReference>
<dbReference type="PRINTS" id="PR01217">
    <property type="entry name" value="PRICHEXTENSN"/>
</dbReference>
<dbReference type="CDD" id="cd00383">
    <property type="entry name" value="trans_reg_C"/>
    <property type="match status" value="1"/>
</dbReference>
<dbReference type="AlphaFoldDB" id="A0A2H1L0N2"/>
<feature type="compositionally biased region" description="Polar residues" evidence="3">
    <location>
        <begin position="12"/>
        <end position="29"/>
    </location>
</feature>